<sequence length="79" mass="8752">MLSGPFTTIVLTLTECGVLYDLCILQLVSCVSLEAEGERWTNATTTQSNLLYSSRIEVYNATFPKLHVSQYPFSRSVSG</sequence>
<organism evidence="2 3">
    <name type="scientific">Armillaria tabescens</name>
    <name type="common">Ringless honey mushroom</name>
    <name type="synonym">Agaricus tabescens</name>
    <dbReference type="NCBI Taxonomy" id="1929756"/>
    <lineage>
        <taxon>Eukaryota</taxon>
        <taxon>Fungi</taxon>
        <taxon>Dikarya</taxon>
        <taxon>Basidiomycota</taxon>
        <taxon>Agaricomycotina</taxon>
        <taxon>Agaricomycetes</taxon>
        <taxon>Agaricomycetidae</taxon>
        <taxon>Agaricales</taxon>
        <taxon>Marasmiineae</taxon>
        <taxon>Physalacriaceae</taxon>
        <taxon>Desarmillaria</taxon>
    </lineage>
</organism>
<dbReference type="Proteomes" id="UP001175211">
    <property type="component" value="Unassembled WGS sequence"/>
</dbReference>
<accession>A0AA39JCV1</accession>
<keyword evidence="1" id="KW-0732">Signal</keyword>
<evidence type="ECO:0000256" key="1">
    <source>
        <dbReference type="SAM" id="SignalP"/>
    </source>
</evidence>
<dbReference type="GeneID" id="85358298"/>
<dbReference type="AlphaFoldDB" id="A0AA39JCV1"/>
<gene>
    <name evidence="2" type="ORF">EV420DRAFT_1583745</name>
</gene>
<evidence type="ECO:0000313" key="2">
    <source>
        <dbReference type="EMBL" id="KAK0439466.1"/>
    </source>
</evidence>
<keyword evidence="3" id="KW-1185">Reference proteome</keyword>
<name>A0AA39JCV1_ARMTA</name>
<evidence type="ECO:0008006" key="4">
    <source>
        <dbReference type="Google" id="ProtNLM"/>
    </source>
</evidence>
<feature type="signal peptide" evidence="1">
    <location>
        <begin position="1"/>
        <end position="30"/>
    </location>
</feature>
<reference evidence="2" key="1">
    <citation type="submission" date="2023-06" db="EMBL/GenBank/DDBJ databases">
        <authorList>
            <consortium name="Lawrence Berkeley National Laboratory"/>
            <person name="Ahrendt S."/>
            <person name="Sahu N."/>
            <person name="Indic B."/>
            <person name="Wong-Bajracharya J."/>
            <person name="Merenyi Z."/>
            <person name="Ke H.-M."/>
            <person name="Monk M."/>
            <person name="Kocsube S."/>
            <person name="Drula E."/>
            <person name="Lipzen A."/>
            <person name="Balint B."/>
            <person name="Henrissat B."/>
            <person name="Andreopoulos B."/>
            <person name="Martin F.M."/>
            <person name="Harder C.B."/>
            <person name="Rigling D."/>
            <person name="Ford K.L."/>
            <person name="Foster G.D."/>
            <person name="Pangilinan J."/>
            <person name="Papanicolaou A."/>
            <person name="Barry K."/>
            <person name="LaButti K."/>
            <person name="Viragh M."/>
            <person name="Koriabine M."/>
            <person name="Yan M."/>
            <person name="Riley R."/>
            <person name="Champramary S."/>
            <person name="Plett K.L."/>
            <person name="Tsai I.J."/>
            <person name="Slot J."/>
            <person name="Sipos G."/>
            <person name="Plett J."/>
            <person name="Nagy L.G."/>
            <person name="Grigoriev I.V."/>
        </authorList>
    </citation>
    <scope>NUCLEOTIDE SEQUENCE</scope>
    <source>
        <strain evidence="2">CCBAS 213</strain>
    </source>
</reference>
<feature type="chain" id="PRO_5041265766" description="Secreted protein" evidence="1">
    <location>
        <begin position="31"/>
        <end position="79"/>
    </location>
</feature>
<dbReference type="RefSeq" id="XP_060323251.1">
    <property type="nucleotide sequence ID" value="XM_060474750.1"/>
</dbReference>
<proteinExistence type="predicted"/>
<comment type="caution">
    <text evidence="2">The sequence shown here is derived from an EMBL/GenBank/DDBJ whole genome shotgun (WGS) entry which is preliminary data.</text>
</comment>
<protein>
    <recommendedName>
        <fullName evidence="4">Secreted protein</fullName>
    </recommendedName>
</protein>
<dbReference type="EMBL" id="JAUEPS010000085">
    <property type="protein sequence ID" value="KAK0439466.1"/>
    <property type="molecule type" value="Genomic_DNA"/>
</dbReference>
<evidence type="ECO:0000313" key="3">
    <source>
        <dbReference type="Proteomes" id="UP001175211"/>
    </source>
</evidence>